<protein>
    <submittedName>
        <fullName evidence="1">Sulfotransferase family protein</fullName>
        <ecNumber evidence="1">2.8.2.-</ecNumber>
    </submittedName>
</protein>
<dbReference type="GO" id="GO:0016740">
    <property type="term" value="F:transferase activity"/>
    <property type="evidence" value="ECO:0007669"/>
    <property type="project" value="UniProtKB-KW"/>
</dbReference>
<organism evidence="1 2">
    <name type="scientific">Rhodanobacter umsongensis</name>
    <dbReference type="NCBI Taxonomy" id="633153"/>
    <lineage>
        <taxon>Bacteria</taxon>
        <taxon>Pseudomonadati</taxon>
        <taxon>Pseudomonadota</taxon>
        <taxon>Gammaproteobacteria</taxon>
        <taxon>Lysobacterales</taxon>
        <taxon>Rhodanobacteraceae</taxon>
        <taxon>Rhodanobacter</taxon>
    </lineage>
</organism>
<dbReference type="InterPro" id="IPR027417">
    <property type="entry name" value="P-loop_NTPase"/>
</dbReference>
<gene>
    <name evidence="1" type="ORF">ACFPME_15335</name>
</gene>
<dbReference type="EC" id="2.8.2.-" evidence="1"/>
<proteinExistence type="predicted"/>
<dbReference type="EMBL" id="JBHSMK010000009">
    <property type="protein sequence ID" value="MFC5437933.1"/>
    <property type="molecule type" value="Genomic_DNA"/>
</dbReference>
<evidence type="ECO:0000313" key="2">
    <source>
        <dbReference type="Proteomes" id="UP001596013"/>
    </source>
</evidence>
<dbReference type="Pfam" id="PF13469">
    <property type="entry name" value="Sulfotransfer_3"/>
    <property type="match status" value="1"/>
</dbReference>
<keyword evidence="1" id="KW-0808">Transferase</keyword>
<dbReference type="SUPFAM" id="SSF52540">
    <property type="entry name" value="P-loop containing nucleoside triphosphate hydrolases"/>
    <property type="match status" value="1"/>
</dbReference>
<sequence length="270" mass="29959">MERQFHFISGLPRSGSTLLSAILSQNPRFRAGMSGPLAGMFGALLGEMSGRSEFSVFIDDTQRQRVLRGMFDNYYADCPAEVIFDTNRAWCARLPALSQLFPTTRVIACVRQVPWIVDSIERLIQQNAFSPSSIFNYTPGGTIYTRANALAGADGLLGYAYDALKEACYGAHADRLLLVQYETLTAEPDRTLAAIYDFLGEPVFQHDFQRVSYDARAFDAKAGTPGLHDVRPKVAPIERSTLLPPDLFQRFAGDAFWRDPVRHPAAVGLI</sequence>
<dbReference type="RefSeq" id="WP_377306523.1">
    <property type="nucleotide sequence ID" value="NZ_JBHSMK010000009.1"/>
</dbReference>
<accession>A0ABW0JPD4</accession>
<evidence type="ECO:0000313" key="1">
    <source>
        <dbReference type="EMBL" id="MFC5437933.1"/>
    </source>
</evidence>
<name>A0ABW0JPD4_9GAMM</name>
<comment type="caution">
    <text evidence="1">The sequence shown here is derived from an EMBL/GenBank/DDBJ whole genome shotgun (WGS) entry which is preliminary data.</text>
</comment>
<dbReference type="Proteomes" id="UP001596013">
    <property type="component" value="Unassembled WGS sequence"/>
</dbReference>
<reference evidence="2" key="1">
    <citation type="journal article" date="2019" name="Int. J. Syst. Evol. Microbiol.">
        <title>The Global Catalogue of Microorganisms (GCM) 10K type strain sequencing project: providing services to taxonomists for standard genome sequencing and annotation.</title>
        <authorList>
            <consortium name="The Broad Institute Genomics Platform"/>
            <consortium name="The Broad Institute Genome Sequencing Center for Infectious Disease"/>
            <person name="Wu L."/>
            <person name="Ma J."/>
        </authorList>
    </citation>
    <scope>NUCLEOTIDE SEQUENCE [LARGE SCALE GENOMIC DNA]</scope>
    <source>
        <strain evidence="2">JCM 17130</strain>
    </source>
</reference>
<keyword evidence="2" id="KW-1185">Reference proteome</keyword>
<dbReference type="Gene3D" id="3.40.50.300">
    <property type="entry name" value="P-loop containing nucleotide triphosphate hydrolases"/>
    <property type="match status" value="1"/>
</dbReference>